<feature type="transmembrane region" description="Helical" evidence="1">
    <location>
        <begin position="12"/>
        <end position="32"/>
    </location>
</feature>
<protein>
    <submittedName>
        <fullName evidence="2">Uncharacterized protein</fullName>
    </submittedName>
</protein>
<keyword evidence="1" id="KW-1133">Transmembrane helix</keyword>
<organism evidence="2 3">
    <name type="scientific">Flavobacterium arcticum</name>
    <dbReference type="NCBI Taxonomy" id="1784713"/>
    <lineage>
        <taxon>Bacteria</taxon>
        <taxon>Pseudomonadati</taxon>
        <taxon>Bacteroidota</taxon>
        <taxon>Flavobacteriia</taxon>
        <taxon>Flavobacteriales</taxon>
        <taxon>Flavobacteriaceae</taxon>
        <taxon>Flavobacterium</taxon>
    </lineage>
</organism>
<evidence type="ECO:0000313" key="3">
    <source>
        <dbReference type="Proteomes" id="UP000253951"/>
    </source>
</evidence>
<evidence type="ECO:0000256" key="1">
    <source>
        <dbReference type="SAM" id="Phobius"/>
    </source>
</evidence>
<keyword evidence="3" id="KW-1185">Reference proteome</keyword>
<name>A0A345H8P2_9FLAO</name>
<dbReference type="KEGG" id="fat:DVK85_01370"/>
<gene>
    <name evidence="2" type="ORF">DVK85_01370</name>
</gene>
<dbReference type="AlphaFoldDB" id="A0A345H8P2"/>
<evidence type="ECO:0000313" key="2">
    <source>
        <dbReference type="EMBL" id="AXG72952.1"/>
    </source>
</evidence>
<accession>A0A345H8P2</accession>
<dbReference type="EMBL" id="CP031188">
    <property type="protein sequence ID" value="AXG72952.1"/>
    <property type="molecule type" value="Genomic_DNA"/>
</dbReference>
<keyword evidence="1" id="KW-0472">Membrane</keyword>
<reference evidence="2 3" key="1">
    <citation type="submission" date="2018-07" db="EMBL/GenBank/DDBJ databases">
        <title>Complete genome sequence of Flavobacterium arcticum type strain SM1502T.</title>
        <authorList>
            <person name="Li Y."/>
            <person name="Li D.-D."/>
        </authorList>
    </citation>
    <scope>NUCLEOTIDE SEQUENCE [LARGE SCALE GENOMIC DNA]</scope>
    <source>
        <strain evidence="2 3">SM1502</strain>
    </source>
</reference>
<proteinExistence type="predicted"/>
<dbReference type="Proteomes" id="UP000253951">
    <property type="component" value="Chromosome"/>
</dbReference>
<sequence>MDCQKAINFKTMLRIVKTVVAISAIAIVISTAYMLNDVLIGIWTGISVLVGYALAELSRLKK</sequence>
<keyword evidence="1" id="KW-0812">Transmembrane</keyword>
<feature type="transmembrane region" description="Helical" evidence="1">
    <location>
        <begin position="38"/>
        <end position="55"/>
    </location>
</feature>